<accession>A0A380TEP8</accession>
<dbReference type="AlphaFoldDB" id="A0A380TEP8"/>
<organism evidence="1">
    <name type="scientific">metagenome</name>
    <dbReference type="NCBI Taxonomy" id="256318"/>
    <lineage>
        <taxon>unclassified sequences</taxon>
        <taxon>metagenomes</taxon>
    </lineage>
</organism>
<proteinExistence type="predicted"/>
<dbReference type="EMBL" id="UIDG01000227">
    <property type="protein sequence ID" value="SUS06618.1"/>
    <property type="molecule type" value="Genomic_DNA"/>
</dbReference>
<sequence>MPCRQAGMGEDLDASIVTKGLGSAFLTALGALDKRGRP</sequence>
<name>A0A380TEP8_9ZZZZ</name>
<protein>
    <submittedName>
        <fullName evidence="1">Uncharacterized protein</fullName>
    </submittedName>
</protein>
<evidence type="ECO:0000313" key="1">
    <source>
        <dbReference type="EMBL" id="SUS06618.1"/>
    </source>
</evidence>
<gene>
    <name evidence="1" type="ORF">DF3PB_3020001</name>
</gene>
<reference evidence="1" key="1">
    <citation type="submission" date="2018-07" db="EMBL/GenBank/DDBJ databases">
        <authorList>
            <person name="Quirk P.G."/>
            <person name="Krulwich T.A."/>
        </authorList>
    </citation>
    <scope>NUCLEOTIDE SEQUENCE</scope>
</reference>